<evidence type="ECO:0000256" key="1">
    <source>
        <dbReference type="ARBA" id="ARBA00023125"/>
    </source>
</evidence>
<evidence type="ECO:0000259" key="2">
    <source>
        <dbReference type="PROSITE" id="PS50943"/>
    </source>
</evidence>
<keyword evidence="4" id="KW-1185">Reference proteome</keyword>
<dbReference type="Gene3D" id="1.10.260.40">
    <property type="entry name" value="lambda repressor-like DNA-binding domains"/>
    <property type="match status" value="1"/>
</dbReference>
<organism evidence="3 4">
    <name type="scientific">Sphingobacterium faecale</name>
    <dbReference type="NCBI Taxonomy" id="2803775"/>
    <lineage>
        <taxon>Bacteria</taxon>
        <taxon>Pseudomonadati</taxon>
        <taxon>Bacteroidota</taxon>
        <taxon>Sphingobacteriia</taxon>
        <taxon>Sphingobacteriales</taxon>
        <taxon>Sphingobacteriaceae</taxon>
        <taxon>Sphingobacterium</taxon>
    </lineage>
</organism>
<dbReference type="PANTHER" id="PTHR46797:SF1">
    <property type="entry name" value="METHYLPHOSPHONATE SYNTHASE"/>
    <property type="match status" value="1"/>
</dbReference>
<dbReference type="InterPro" id="IPR010982">
    <property type="entry name" value="Lambda_DNA-bd_dom_sf"/>
</dbReference>
<sequence>MNEERDLVRLSEIGSFLRERRKKAGLSQDQLAARCDLTKSNISNIENGKKDFNFTTFLEYSKGLGKQPKELLNKEFDFSKDWSLKK</sequence>
<dbReference type="Proteomes" id="UP000625283">
    <property type="component" value="Unassembled WGS sequence"/>
</dbReference>
<keyword evidence="1" id="KW-0238">DNA-binding</keyword>
<dbReference type="SUPFAM" id="SSF47413">
    <property type="entry name" value="lambda repressor-like DNA-binding domains"/>
    <property type="match status" value="1"/>
</dbReference>
<dbReference type="SMART" id="SM00530">
    <property type="entry name" value="HTH_XRE"/>
    <property type="match status" value="1"/>
</dbReference>
<dbReference type="EMBL" id="JAERTY010000004">
    <property type="protein sequence ID" value="MBL1409002.1"/>
    <property type="molecule type" value="Genomic_DNA"/>
</dbReference>
<gene>
    <name evidence="3" type="ORF">JKG61_09595</name>
</gene>
<proteinExistence type="predicted"/>
<comment type="caution">
    <text evidence="3">The sequence shown here is derived from an EMBL/GenBank/DDBJ whole genome shotgun (WGS) entry which is preliminary data.</text>
</comment>
<evidence type="ECO:0000313" key="3">
    <source>
        <dbReference type="EMBL" id="MBL1409002.1"/>
    </source>
</evidence>
<protein>
    <submittedName>
        <fullName evidence="3">Helix-turn-helix transcriptional regulator</fullName>
    </submittedName>
</protein>
<dbReference type="CDD" id="cd00093">
    <property type="entry name" value="HTH_XRE"/>
    <property type="match status" value="1"/>
</dbReference>
<reference evidence="3 4" key="1">
    <citation type="submission" date="2021-01" db="EMBL/GenBank/DDBJ databases">
        <title>C459-1 draft genome sequence.</title>
        <authorList>
            <person name="Zhang X.-F."/>
        </authorList>
    </citation>
    <scope>NUCLEOTIDE SEQUENCE [LARGE SCALE GENOMIC DNA]</scope>
    <source>
        <strain evidence="4">C459-1</strain>
    </source>
</reference>
<name>A0ABS1R2R8_9SPHI</name>
<evidence type="ECO:0000313" key="4">
    <source>
        <dbReference type="Proteomes" id="UP000625283"/>
    </source>
</evidence>
<dbReference type="PANTHER" id="PTHR46797">
    <property type="entry name" value="HTH-TYPE TRANSCRIPTIONAL REGULATOR"/>
    <property type="match status" value="1"/>
</dbReference>
<dbReference type="InterPro" id="IPR050807">
    <property type="entry name" value="TransReg_Diox_bact_type"/>
</dbReference>
<accession>A0ABS1R2R8</accession>
<dbReference type="Pfam" id="PF01381">
    <property type="entry name" value="HTH_3"/>
    <property type="match status" value="1"/>
</dbReference>
<dbReference type="InterPro" id="IPR001387">
    <property type="entry name" value="Cro/C1-type_HTH"/>
</dbReference>
<feature type="domain" description="HTH cro/C1-type" evidence="2">
    <location>
        <begin position="17"/>
        <end position="71"/>
    </location>
</feature>
<dbReference type="PROSITE" id="PS50943">
    <property type="entry name" value="HTH_CROC1"/>
    <property type="match status" value="1"/>
</dbReference>